<dbReference type="EMBL" id="JYIK01001099">
    <property type="protein sequence ID" value="KWX06521.1"/>
    <property type="molecule type" value="Genomic_DNA"/>
</dbReference>
<proteinExistence type="predicted"/>
<dbReference type="AlphaFoldDB" id="A0A132N8N8"/>
<reference evidence="3" key="1">
    <citation type="submission" date="2015-02" db="EMBL/GenBank/DDBJ databases">
        <title>Physiological reanalysis, assessment of diazotrophy, and genome sequences of multiple isolates of Streptomyces thermoautotrophicus.</title>
        <authorList>
            <person name="MacKellar D.C."/>
            <person name="Lieber L."/>
            <person name="Norman J."/>
            <person name="Bolger A."/>
            <person name="Tobin C."/>
            <person name="Murray J.W."/>
            <person name="Friesen M."/>
            <person name="Prell J."/>
        </authorList>
    </citation>
    <scope>NUCLEOTIDE SEQUENCE [LARGE SCALE GENOMIC DNA]</scope>
    <source>
        <strain evidence="3">UBT1</strain>
    </source>
</reference>
<name>A0A132N8N8_9ACTN</name>
<dbReference type="Proteomes" id="UP000070598">
    <property type="component" value="Unassembled WGS sequence"/>
</dbReference>
<dbReference type="EMBL" id="JYIJ01000019">
    <property type="protein sequence ID" value="KWW98087.1"/>
    <property type="molecule type" value="Genomic_DNA"/>
</dbReference>
<dbReference type="Proteomes" id="UP000070659">
    <property type="component" value="Unassembled WGS sequence"/>
</dbReference>
<comment type="caution">
    <text evidence="2">The sequence shown here is derived from an EMBL/GenBank/DDBJ whole genome shotgun (WGS) entry which is preliminary data.</text>
</comment>
<evidence type="ECO:0000313" key="3">
    <source>
        <dbReference type="Proteomes" id="UP000070598"/>
    </source>
</evidence>
<sequence length="86" mass="9064">MNATPHSSEELCPVTRRKVATMSSGVMTQISMLPPSSATNRSPDRALVMLSTPASGTPGTLSSYAIARVLLTASYTQTRLSPLVVN</sequence>
<evidence type="ECO:0000313" key="1">
    <source>
        <dbReference type="EMBL" id="KWW98087.1"/>
    </source>
</evidence>
<dbReference type="PATRIC" id="fig|1469144.8.peg.1197"/>
<evidence type="ECO:0000313" key="2">
    <source>
        <dbReference type="EMBL" id="KWX06521.1"/>
    </source>
</evidence>
<gene>
    <name evidence="1" type="ORF">TH66_22655</name>
    <name evidence="2" type="ORF">TR74_21805</name>
</gene>
<organism evidence="2 3">
    <name type="scientific">Carbonactinospora thermoautotrophica</name>
    <dbReference type="NCBI Taxonomy" id="1469144"/>
    <lineage>
        <taxon>Bacteria</taxon>
        <taxon>Bacillati</taxon>
        <taxon>Actinomycetota</taxon>
        <taxon>Actinomycetes</taxon>
        <taxon>Kitasatosporales</taxon>
        <taxon>Carbonactinosporaceae</taxon>
        <taxon>Carbonactinospora</taxon>
    </lineage>
</organism>
<protein>
    <submittedName>
        <fullName evidence="2">Uncharacterized protein</fullName>
    </submittedName>
</protein>
<accession>A0A132N8N8</accession>
<evidence type="ECO:0000313" key="4">
    <source>
        <dbReference type="Proteomes" id="UP000070659"/>
    </source>
</evidence>
<reference evidence="2 4" key="2">
    <citation type="submission" date="2015-02" db="EMBL/GenBank/DDBJ databases">
        <title>Physiological reanalysis, assessment of diazotrophy, and genome sequences of multiple isolates of Streptomyces thermoautotrophicus.</title>
        <authorList>
            <person name="MacKellar D.C."/>
            <person name="Lieber L."/>
            <person name="Norman J."/>
            <person name="Bolger A."/>
            <person name="Tobin C."/>
            <person name="Murray J.W."/>
            <person name="Prell J."/>
        </authorList>
    </citation>
    <scope>NUCLEOTIDE SEQUENCE [LARGE SCALE GENOMIC DNA]</scope>
    <source>
        <strain evidence="2 4">UBT1</strain>
    </source>
</reference>